<dbReference type="Proteomes" id="UP000652761">
    <property type="component" value="Unassembled WGS sequence"/>
</dbReference>
<dbReference type="OrthoDB" id="2162449at2759"/>
<evidence type="ECO:0000256" key="3">
    <source>
        <dbReference type="ARBA" id="ARBA00001946"/>
    </source>
</evidence>
<comment type="similarity">
    <text evidence="4 8 9">Belongs to the NDK family.</text>
</comment>
<dbReference type="SMART" id="SM00562">
    <property type="entry name" value="NDK"/>
    <property type="match status" value="1"/>
</dbReference>
<protein>
    <recommendedName>
        <fullName evidence="5">nucleoside-diphosphate kinase</fullName>
        <ecNumber evidence="5">2.7.4.6</ecNumber>
    </recommendedName>
</protein>
<gene>
    <name evidence="11" type="ORF">Taro_000837</name>
</gene>
<sequence length="80" mass="9149">MNLTSVERAFTEKHYEELAGKPPFFDGLVDYVMSGPVVTMVWEGKNVIAVGRKIIGTIRARRLRRRHGQVSHEPSRDPEK</sequence>
<dbReference type="InterPro" id="IPR034907">
    <property type="entry name" value="NDK-like_dom"/>
</dbReference>
<dbReference type="GO" id="GO:0006228">
    <property type="term" value="P:UTP biosynthetic process"/>
    <property type="evidence" value="ECO:0007669"/>
    <property type="project" value="InterPro"/>
</dbReference>
<evidence type="ECO:0000256" key="5">
    <source>
        <dbReference type="ARBA" id="ARBA00012966"/>
    </source>
</evidence>
<comment type="catalytic activity">
    <reaction evidence="1">
        <text>a 2'-deoxyribonucleoside 5'-diphosphate + ATP = a 2'-deoxyribonucleoside 5'-triphosphate + ADP</text>
        <dbReference type="Rhea" id="RHEA:44640"/>
        <dbReference type="ChEBI" id="CHEBI:30616"/>
        <dbReference type="ChEBI" id="CHEBI:61560"/>
        <dbReference type="ChEBI" id="CHEBI:73316"/>
        <dbReference type="ChEBI" id="CHEBI:456216"/>
        <dbReference type="EC" id="2.7.4.6"/>
    </reaction>
</comment>
<name>A0A843TIV6_COLES</name>
<dbReference type="PANTHER" id="PTHR11349">
    <property type="entry name" value="NUCLEOSIDE DIPHOSPHATE KINASE"/>
    <property type="match status" value="1"/>
</dbReference>
<comment type="cofactor">
    <cofactor evidence="3">
        <name>Mg(2+)</name>
        <dbReference type="ChEBI" id="CHEBI:18420"/>
    </cofactor>
</comment>
<evidence type="ECO:0000256" key="1">
    <source>
        <dbReference type="ARBA" id="ARBA00000082"/>
    </source>
</evidence>
<dbReference type="EMBL" id="NMUH01000016">
    <property type="protein sequence ID" value="MQL68529.1"/>
    <property type="molecule type" value="Genomic_DNA"/>
</dbReference>
<comment type="catalytic activity">
    <reaction evidence="2">
        <text>a ribonucleoside 5'-diphosphate + ATP = a ribonucleoside 5'-triphosphate + ADP</text>
        <dbReference type="Rhea" id="RHEA:18113"/>
        <dbReference type="ChEBI" id="CHEBI:30616"/>
        <dbReference type="ChEBI" id="CHEBI:57930"/>
        <dbReference type="ChEBI" id="CHEBI:61557"/>
        <dbReference type="ChEBI" id="CHEBI:456216"/>
        <dbReference type="EC" id="2.7.4.6"/>
    </reaction>
</comment>
<keyword evidence="6" id="KW-0808">Transferase</keyword>
<evidence type="ECO:0000256" key="2">
    <source>
        <dbReference type="ARBA" id="ARBA00000937"/>
    </source>
</evidence>
<dbReference type="GO" id="GO:0004550">
    <property type="term" value="F:nucleoside diphosphate kinase activity"/>
    <property type="evidence" value="ECO:0007669"/>
    <property type="project" value="UniProtKB-EC"/>
</dbReference>
<reference evidence="11" key="1">
    <citation type="submission" date="2017-07" db="EMBL/GenBank/DDBJ databases">
        <title>Taro Niue Genome Assembly and Annotation.</title>
        <authorList>
            <person name="Atibalentja N."/>
            <person name="Keating K."/>
            <person name="Fields C.J."/>
        </authorList>
    </citation>
    <scope>NUCLEOTIDE SEQUENCE</scope>
    <source>
        <strain evidence="11">Niue_2</strain>
        <tissue evidence="11">Leaf</tissue>
    </source>
</reference>
<evidence type="ECO:0000256" key="7">
    <source>
        <dbReference type="ARBA" id="ARBA00022777"/>
    </source>
</evidence>
<evidence type="ECO:0000256" key="8">
    <source>
        <dbReference type="PROSITE-ProRule" id="PRU00706"/>
    </source>
</evidence>
<dbReference type="PRINTS" id="PR01243">
    <property type="entry name" value="NUCDPKINASE"/>
</dbReference>
<evidence type="ECO:0000313" key="12">
    <source>
        <dbReference type="Proteomes" id="UP000652761"/>
    </source>
</evidence>
<comment type="caution">
    <text evidence="11">The sequence shown here is derived from an EMBL/GenBank/DDBJ whole genome shotgun (WGS) entry which is preliminary data.</text>
</comment>
<dbReference type="Pfam" id="PF00334">
    <property type="entry name" value="NDK"/>
    <property type="match status" value="1"/>
</dbReference>
<dbReference type="Gene3D" id="3.30.70.141">
    <property type="entry name" value="Nucleoside diphosphate kinase-like domain"/>
    <property type="match status" value="1"/>
</dbReference>
<evidence type="ECO:0000256" key="6">
    <source>
        <dbReference type="ARBA" id="ARBA00022679"/>
    </source>
</evidence>
<dbReference type="InterPro" id="IPR001564">
    <property type="entry name" value="Nucleoside_diP_kinase"/>
</dbReference>
<proteinExistence type="inferred from homology"/>
<keyword evidence="7" id="KW-0418">Kinase</keyword>
<evidence type="ECO:0000313" key="11">
    <source>
        <dbReference type="EMBL" id="MQL68529.1"/>
    </source>
</evidence>
<dbReference type="AlphaFoldDB" id="A0A843TIV6"/>
<feature type="domain" description="Nucleoside diphosphate kinase-like" evidence="10">
    <location>
        <begin position="1"/>
        <end position="74"/>
    </location>
</feature>
<accession>A0A843TIV6</accession>
<keyword evidence="12" id="KW-1185">Reference proteome</keyword>
<dbReference type="InterPro" id="IPR036850">
    <property type="entry name" value="NDK-like_dom_sf"/>
</dbReference>
<evidence type="ECO:0000259" key="10">
    <source>
        <dbReference type="SMART" id="SM00562"/>
    </source>
</evidence>
<dbReference type="EC" id="2.7.4.6" evidence="5"/>
<dbReference type="GO" id="GO:0006241">
    <property type="term" value="P:CTP biosynthetic process"/>
    <property type="evidence" value="ECO:0007669"/>
    <property type="project" value="InterPro"/>
</dbReference>
<comment type="caution">
    <text evidence="8">Lacks conserved residue(s) required for the propagation of feature annotation.</text>
</comment>
<organism evidence="11 12">
    <name type="scientific">Colocasia esculenta</name>
    <name type="common">Wild taro</name>
    <name type="synonym">Arum esculentum</name>
    <dbReference type="NCBI Taxonomy" id="4460"/>
    <lineage>
        <taxon>Eukaryota</taxon>
        <taxon>Viridiplantae</taxon>
        <taxon>Streptophyta</taxon>
        <taxon>Embryophyta</taxon>
        <taxon>Tracheophyta</taxon>
        <taxon>Spermatophyta</taxon>
        <taxon>Magnoliopsida</taxon>
        <taxon>Liliopsida</taxon>
        <taxon>Araceae</taxon>
        <taxon>Aroideae</taxon>
        <taxon>Colocasieae</taxon>
        <taxon>Colocasia</taxon>
    </lineage>
</organism>
<dbReference type="GO" id="GO:0006183">
    <property type="term" value="P:GTP biosynthetic process"/>
    <property type="evidence" value="ECO:0007669"/>
    <property type="project" value="InterPro"/>
</dbReference>
<dbReference type="SUPFAM" id="SSF54919">
    <property type="entry name" value="Nucleoside diphosphate kinase, NDK"/>
    <property type="match status" value="1"/>
</dbReference>
<dbReference type="PROSITE" id="PS51374">
    <property type="entry name" value="NDPK_LIKE"/>
    <property type="match status" value="1"/>
</dbReference>
<evidence type="ECO:0000256" key="4">
    <source>
        <dbReference type="ARBA" id="ARBA00008142"/>
    </source>
</evidence>
<evidence type="ECO:0000256" key="9">
    <source>
        <dbReference type="RuleBase" id="RU004011"/>
    </source>
</evidence>